<dbReference type="PANTHER" id="PTHR46865:SF2">
    <property type="entry name" value="MONOOXYGENASE"/>
    <property type="match status" value="1"/>
</dbReference>
<sequence>MRRVLISGASIAGPALAYWLDRYGFEVTVVERAPAVRRGGYPIDVRGSAMRVCERMGLLPALREATIDTRRMTVLKPDGRVASSLDVSRLLGGGQTERDVELPRGELSDLLYGLTKDRVEYVFGDSVRTITQHDGAVEVAFEHGPPRTVEVVVGCDGLHSRTRALAFGPERDYHHYLGFCFAGFTMPNTRGLEREAVIQNAPGLGATMYAVRDQPGLYVLMVFTDPQPPRGWTEADVRGRVHERFAGLGGEAPALRAAMDAADDLYFDTVSQIRMPSWSAGRVALAGDAGYAPSFLSGQGTSLALCGAYVLAGELRRAPGDPARAFAAYESAMRDYVRRNQDMATGASFLVPRTRHGLWLRNQGLRLAPFLSRLSSRIDRNATALRIEDYAA</sequence>
<dbReference type="RefSeq" id="WP_310368094.1">
    <property type="nucleotide sequence ID" value="NZ_JAVDYB010000001.1"/>
</dbReference>
<evidence type="ECO:0000259" key="1">
    <source>
        <dbReference type="Pfam" id="PF01494"/>
    </source>
</evidence>
<comment type="caution">
    <text evidence="2">The sequence shown here is derived from an EMBL/GenBank/DDBJ whole genome shotgun (WGS) entry which is preliminary data.</text>
</comment>
<name>A0AAE3YLR6_9ACTN</name>
<dbReference type="PRINTS" id="PR00420">
    <property type="entry name" value="RNGMNOXGNASE"/>
</dbReference>
<keyword evidence="3" id="KW-1185">Reference proteome</keyword>
<evidence type="ECO:0000313" key="2">
    <source>
        <dbReference type="EMBL" id="MDR7276154.1"/>
    </source>
</evidence>
<protein>
    <submittedName>
        <fullName evidence="2">2-polyprenyl-6-methoxyphenol hydroxylase-like FAD-dependent oxidoreductase</fullName>
    </submittedName>
</protein>
<dbReference type="GO" id="GO:0071949">
    <property type="term" value="F:FAD binding"/>
    <property type="evidence" value="ECO:0007669"/>
    <property type="project" value="InterPro"/>
</dbReference>
<dbReference type="SUPFAM" id="SSF51905">
    <property type="entry name" value="FAD/NAD(P)-binding domain"/>
    <property type="match status" value="1"/>
</dbReference>
<dbReference type="Gene3D" id="3.30.9.10">
    <property type="entry name" value="D-Amino Acid Oxidase, subunit A, domain 2"/>
    <property type="match status" value="1"/>
</dbReference>
<dbReference type="InterPro" id="IPR036188">
    <property type="entry name" value="FAD/NAD-bd_sf"/>
</dbReference>
<dbReference type="InterPro" id="IPR051704">
    <property type="entry name" value="FAD_aromatic-hydroxylase"/>
</dbReference>
<dbReference type="AlphaFoldDB" id="A0AAE3YLR6"/>
<evidence type="ECO:0000313" key="3">
    <source>
        <dbReference type="Proteomes" id="UP001183643"/>
    </source>
</evidence>
<dbReference type="InterPro" id="IPR002938">
    <property type="entry name" value="FAD-bd"/>
</dbReference>
<dbReference type="PANTHER" id="PTHR46865">
    <property type="entry name" value="OXIDOREDUCTASE-RELATED"/>
    <property type="match status" value="1"/>
</dbReference>
<dbReference type="Pfam" id="PF01494">
    <property type="entry name" value="FAD_binding_3"/>
    <property type="match status" value="1"/>
</dbReference>
<proteinExistence type="predicted"/>
<reference evidence="2" key="1">
    <citation type="submission" date="2023-07" db="EMBL/GenBank/DDBJ databases">
        <title>Sequencing the genomes of 1000 actinobacteria strains.</title>
        <authorList>
            <person name="Klenk H.-P."/>
        </authorList>
    </citation>
    <scope>NUCLEOTIDE SEQUENCE</scope>
    <source>
        <strain evidence="2">DSM 44707</strain>
    </source>
</reference>
<dbReference type="Gene3D" id="3.50.50.60">
    <property type="entry name" value="FAD/NAD(P)-binding domain"/>
    <property type="match status" value="1"/>
</dbReference>
<dbReference type="EMBL" id="JAVDYB010000001">
    <property type="protein sequence ID" value="MDR7276154.1"/>
    <property type="molecule type" value="Genomic_DNA"/>
</dbReference>
<accession>A0AAE3YLR6</accession>
<dbReference type="Proteomes" id="UP001183643">
    <property type="component" value="Unassembled WGS sequence"/>
</dbReference>
<feature type="domain" description="FAD-binding" evidence="1">
    <location>
        <begin position="3"/>
        <end position="315"/>
    </location>
</feature>
<gene>
    <name evidence="2" type="ORF">J2S41_002932</name>
</gene>
<organism evidence="2 3">
    <name type="scientific">Catenuloplanes atrovinosus</name>
    <dbReference type="NCBI Taxonomy" id="137266"/>
    <lineage>
        <taxon>Bacteria</taxon>
        <taxon>Bacillati</taxon>
        <taxon>Actinomycetota</taxon>
        <taxon>Actinomycetes</taxon>
        <taxon>Micromonosporales</taxon>
        <taxon>Micromonosporaceae</taxon>
        <taxon>Catenuloplanes</taxon>
    </lineage>
</organism>